<dbReference type="Gene3D" id="2.60.120.680">
    <property type="entry name" value="GOLD domain"/>
    <property type="match status" value="1"/>
</dbReference>
<protein>
    <recommendedName>
        <fullName evidence="1">GOLD domain-containing protein</fullName>
    </recommendedName>
</protein>
<dbReference type="PANTHER" id="PTHR23324:SF83">
    <property type="entry name" value="SEC14-LIKE PROTEIN 2"/>
    <property type="match status" value="1"/>
</dbReference>
<evidence type="ECO:0000259" key="1">
    <source>
        <dbReference type="PROSITE" id="PS50866"/>
    </source>
</evidence>
<reference evidence="2 3" key="1">
    <citation type="submission" date="2024-08" db="EMBL/GenBank/DDBJ databases">
        <authorList>
            <person name="Cucini C."/>
            <person name="Frati F."/>
        </authorList>
    </citation>
    <scope>NUCLEOTIDE SEQUENCE [LARGE SCALE GENOMIC DNA]</scope>
</reference>
<dbReference type="InterPro" id="IPR009038">
    <property type="entry name" value="GOLD_dom"/>
</dbReference>
<organism evidence="2 3">
    <name type="scientific">Orchesella dallaii</name>
    <dbReference type="NCBI Taxonomy" id="48710"/>
    <lineage>
        <taxon>Eukaryota</taxon>
        <taxon>Metazoa</taxon>
        <taxon>Ecdysozoa</taxon>
        <taxon>Arthropoda</taxon>
        <taxon>Hexapoda</taxon>
        <taxon>Collembola</taxon>
        <taxon>Entomobryomorpha</taxon>
        <taxon>Entomobryoidea</taxon>
        <taxon>Orchesellidae</taxon>
        <taxon>Orchesellinae</taxon>
        <taxon>Orchesella</taxon>
    </lineage>
</organism>
<evidence type="ECO:0000313" key="2">
    <source>
        <dbReference type="EMBL" id="CAL8141439.1"/>
    </source>
</evidence>
<comment type="caution">
    <text evidence="2">The sequence shown here is derived from an EMBL/GenBank/DDBJ whole genome shotgun (WGS) entry which is preliminary data.</text>
</comment>
<dbReference type="Pfam" id="PF13897">
    <property type="entry name" value="GOLD_2"/>
    <property type="match status" value="1"/>
</dbReference>
<dbReference type="PANTHER" id="PTHR23324">
    <property type="entry name" value="SEC14 RELATED PROTEIN"/>
    <property type="match status" value="1"/>
</dbReference>
<dbReference type="EMBL" id="CAXLJM020000146">
    <property type="protein sequence ID" value="CAL8141439.1"/>
    <property type="molecule type" value="Genomic_DNA"/>
</dbReference>
<gene>
    <name evidence="2" type="ORF">ODALV1_LOCUS28716</name>
</gene>
<name>A0ABP1S1H9_9HEXA</name>
<dbReference type="Proteomes" id="UP001642540">
    <property type="component" value="Unassembled WGS sequence"/>
</dbReference>
<evidence type="ECO:0000313" key="3">
    <source>
        <dbReference type="Proteomes" id="UP001642540"/>
    </source>
</evidence>
<dbReference type="SUPFAM" id="SSF101576">
    <property type="entry name" value="Supernatant protein factor (SPF), C-terminal domain"/>
    <property type="match status" value="1"/>
</dbReference>
<proteinExistence type="predicted"/>
<accession>A0ABP1S1H9</accession>
<dbReference type="InterPro" id="IPR051064">
    <property type="entry name" value="SEC14/CRAL-TRIO_domain"/>
</dbReference>
<keyword evidence="3" id="KW-1185">Reference proteome</keyword>
<dbReference type="InterPro" id="IPR036598">
    <property type="entry name" value="GOLD_dom_sf"/>
</dbReference>
<dbReference type="PROSITE" id="PS50866">
    <property type="entry name" value="GOLD"/>
    <property type="match status" value="1"/>
</dbReference>
<feature type="domain" description="GOLD" evidence="1">
    <location>
        <begin position="1"/>
        <end position="116"/>
    </location>
</feature>
<sequence length="132" mass="14785">MHCLTYFVLFQDGGASAEDTSMTQATINSRDVLKINLAVTKPNSSITWSFLTQNHDIGFQLVFENQKVVVPFRRVQSHKEIQEGTHPCHSLGTYTVIFDNSYSLARSKTISFNLFVIEPEEVNSNVTSGVVL</sequence>